<gene>
    <name evidence="2" type="ORF">VF00_C0016G0008</name>
</gene>
<dbReference type="Proteomes" id="UP000034913">
    <property type="component" value="Unassembled WGS sequence"/>
</dbReference>
<keyword evidence="1" id="KW-0472">Membrane</keyword>
<sequence length="161" mass="17917">MEEATPWEIFWKIVVSFFLALIGIFGLVVVFWDLDNFWSVVGGSLLFLGSVLGIRNYLPHVVLFKSAGGLSWWLKTKLDRLGAGGVRLLSAVVVGGAVALLWKPLFWLIPKAIFAFFPDAPDILFDLLDAFSNIIFGLMAGGLAAWEYFKTRRPGSHLKLE</sequence>
<evidence type="ECO:0000313" key="3">
    <source>
        <dbReference type="Proteomes" id="UP000034913"/>
    </source>
</evidence>
<dbReference type="AlphaFoldDB" id="A0A0G1X5T8"/>
<organism evidence="2 3">
    <name type="scientific">candidate division Kazan bacterium GW2011_GWB1_52_7</name>
    <dbReference type="NCBI Taxonomy" id="1620414"/>
    <lineage>
        <taxon>Bacteria</taxon>
        <taxon>Bacteria division Kazan-3B-28</taxon>
    </lineage>
</organism>
<feature type="transmembrane region" description="Helical" evidence="1">
    <location>
        <begin position="88"/>
        <end position="110"/>
    </location>
</feature>
<reference evidence="2 3" key="1">
    <citation type="journal article" date="2015" name="Nature">
        <title>rRNA introns, odd ribosomes, and small enigmatic genomes across a large radiation of phyla.</title>
        <authorList>
            <person name="Brown C.T."/>
            <person name="Hug L.A."/>
            <person name="Thomas B.C."/>
            <person name="Sharon I."/>
            <person name="Castelle C.J."/>
            <person name="Singh A."/>
            <person name="Wilkins M.J."/>
            <person name="Williams K.H."/>
            <person name="Banfield J.F."/>
        </authorList>
    </citation>
    <scope>NUCLEOTIDE SEQUENCE [LARGE SCALE GENOMIC DNA]</scope>
</reference>
<keyword evidence="1" id="KW-0812">Transmembrane</keyword>
<accession>A0A0G1X5T8</accession>
<dbReference type="EMBL" id="LCRB01000016">
    <property type="protein sequence ID" value="KKW26170.1"/>
    <property type="molecule type" value="Genomic_DNA"/>
</dbReference>
<name>A0A0G1X5T8_UNCK3</name>
<feature type="transmembrane region" description="Helical" evidence="1">
    <location>
        <begin position="37"/>
        <end position="58"/>
    </location>
</feature>
<comment type="caution">
    <text evidence="2">The sequence shown here is derived from an EMBL/GenBank/DDBJ whole genome shotgun (WGS) entry which is preliminary data.</text>
</comment>
<proteinExistence type="predicted"/>
<evidence type="ECO:0000256" key="1">
    <source>
        <dbReference type="SAM" id="Phobius"/>
    </source>
</evidence>
<keyword evidence="1" id="KW-1133">Transmembrane helix</keyword>
<feature type="transmembrane region" description="Helical" evidence="1">
    <location>
        <begin position="9"/>
        <end position="31"/>
    </location>
</feature>
<evidence type="ECO:0000313" key="2">
    <source>
        <dbReference type="EMBL" id="KKW26170.1"/>
    </source>
</evidence>
<protein>
    <submittedName>
        <fullName evidence="2">Uncharacterized protein</fullName>
    </submittedName>
</protein>
<feature type="transmembrane region" description="Helical" evidence="1">
    <location>
        <begin position="130"/>
        <end position="149"/>
    </location>
</feature>